<evidence type="ECO:0000313" key="10">
    <source>
        <dbReference type="EMBL" id="QEN08340.1"/>
    </source>
</evidence>
<keyword evidence="4 8" id="KW-1133">Transmembrane helix</keyword>
<dbReference type="GO" id="GO:0005384">
    <property type="term" value="F:manganese ion transmembrane transporter activity"/>
    <property type="evidence" value="ECO:0007669"/>
    <property type="project" value="UniProtKB-UniRule"/>
</dbReference>
<keyword evidence="9" id="KW-0732">Signal</keyword>
<feature type="transmembrane region" description="Helical" evidence="8">
    <location>
        <begin position="166"/>
        <end position="183"/>
    </location>
</feature>
<dbReference type="AlphaFoldDB" id="A0A5C1QN07"/>
<keyword evidence="6 8" id="KW-0472">Membrane</keyword>
<evidence type="ECO:0000256" key="9">
    <source>
        <dbReference type="SAM" id="SignalP"/>
    </source>
</evidence>
<accession>A0A5C1QN07</accession>
<gene>
    <name evidence="8" type="primary">mntP</name>
    <name evidence="10" type="ORF">EXM22_10195</name>
</gene>
<dbReference type="GO" id="GO:0005886">
    <property type="term" value="C:plasma membrane"/>
    <property type="evidence" value="ECO:0007669"/>
    <property type="project" value="UniProtKB-SubCell"/>
</dbReference>
<feature type="transmembrane region" description="Helical" evidence="8">
    <location>
        <begin position="133"/>
        <end position="154"/>
    </location>
</feature>
<keyword evidence="2 8" id="KW-1003">Cell membrane</keyword>
<evidence type="ECO:0000256" key="8">
    <source>
        <dbReference type="HAMAP-Rule" id="MF_01521"/>
    </source>
</evidence>
<comment type="similarity">
    <text evidence="8">Belongs to the MntP (TC 9.B.29) family.</text>
</comment>
<proteinExistence type="inferred from homology"/>
<dbReference type="PANTHER" id="PTHR35529">
    <property type="entry name" value="MANGANESE EFFLUX PUMP MNTP-RELATED"/>
    <property type="match status" value="1"/>
</dbReference>
<name>A0A5C1QN07_9SPIO</name>
<evidence type="ECO:0000256" key="2">
    <source>
        <dbReference type="ARBA" id="ARBA00022475"/>
    </source>
</evidence>
<feature type="signal peptide" evidence="9">
    <location>
        <begin position="1"/>
        <end position="19"/>
    </location>
</feature>
<reference evidence="10 11" key="1">
    <citation type="submission" date="2019-02" db="EMBL/GenBank/DDBJ databases">
        <title>Complete Genome Sequence and Methylome Analysis of free living Spirochaetas.</title>
        <authorList>
            <person name="Fomenkov A."/>
            <person name="Dubinina G."/>
            <person name="Leshcheva N."/>
            <person name="Mikheeva N."/>
            <person name="Grabovich M."/>
            <person name="Vincze T."/>
            <person name="Roberts R.J."/>
        </authorList>
    </citation>
    <scope>NUCLEOTIDE SEQUENCE [LARGE SCALE GENOMIC DNA]</scope>
    <source>
        <strain evidence="10 11">K2</strain>
    </source>
</reference>
<comment type="function">
    <text evidence="8">Probably functions as a manganese efflux pump.</text>
</comment>
<keyword evidence="5 8" id="KW-0406">Ion transport</keyword>
<evidence type="ECO:0000256" key="5">
    <source>
        <dbReference type="ARBA" id="ARBA00023065"/>
    </source>
</evidence>
<feature type="transmembrane region" description="Helical" evidence="8">
    <location>
        <begin position="69"/>
        <end position="87"/>
    </location>
</feature>
<keyword evidence="11" id="KW-1185">Reference proteome</keyword>
<dbReference type="Pfam" id="PF02659">
    <property type="entry name" value="Mntp"/>
    <property type="match status" value="1"/>
</dbReference>
<evidence type="ECO:0000256" key="1">
    <source>
        <dbReference type="ARBA" id="ARBA00022448"/>
    </source>
</evidence>
<protein>
    <recommendedName>
        <fullName evidence="8">Putative manganese efflux pump MntP</fullName>
    </recommendedName>
</protein>
<dbReference type="RefSeq" id="WP_149486420.1">
    <property type="nucleotide sequence ID" value="NZ_CP036150.1"/>
</dbReference>
<dbReference type="PANTHER" id="PTHR35529:SF1">
    <property type="entry name" value="MANGANESE EFFLUX PUMP MNTP-RELATED"/>
    <property type="match status" value="1"/>
</dbReference>
<evidence type="ECO:0000256" key="6">
    <source>
        <dbReference type="ARBA" id="ARBA00023136"/>
    </source>
</evidence>
<dbReference type="HAMAP" id="MF_01521">
    <property type="entry name" value="MntP_pump"/>
    <property type="match status" value="1"/>
</dbReference>
<keyword evidence="1 8" id="KW-0813">Transport</keyword>
<dbReference type="OrthoDB" id="9811590at2"/>
<sequence length="189" mass="20158">MNFITLIFTALALSMDAFAASLSCGCTMDNFKHNHCLLTASLFGLFQGAMPLAGWWGASLFSGSWLDAYGHWISFALLAFIGGKMIWESLHPEGVCPDPEDSFKLTNLLTLSVATSIDALAVGISLSFLGSGIYFEAAVIAAVTFGISYLGVHAGHRLSHLFGERMETVGGIILILIGTTIVLDHSPLL</sequence>
<evidence type="ECO:0000256" key="4">
    <source>
        <dbReference type="ARBA" id="ARBA00022989"/>
    </source>
</evidence>
<dbReference type="InterPro" id="IPR003810">
    <property type="entry name" value="Mntp/YtaF"/>
</dbReference>
<dbReference type="InterPro" id="IPR022929">
    <property type="entry name" value="Put_MntP"/>
</dbReference>
<dbReference type="Proteomes" id="UP000324209">
    <property type="component" value="Chromosome"/>
</dbReference>
<dbReference type="EMBL" id="CP036150">
    <property type="protein sequence ID" value="QEN08340.1"/>
    <property type="molecule type" value="Genomic_DNA"/>
</dbReference>
<evidence type="ECO:0000256" key="7">
    <source>
        <dbReference type="ARBA" id="ARBA00023211"/>
    </source>
</evidence>
<feature type="chain" id="PRO_5023116198" description="Putative manganese efflux pump MntP" evidence="9">
    <location>
        <begin position="20"/>
        <end position="189"/>
    </location>
</feature>
<feature type="transmembrane region" description="Helical" evidence="8">
    <location>
        <begin position="37"/>
        <end position="57"/>
    </location>
</feature>
<organism evidence="10 11">
    <name type="scientific">Oceanispirochaeta crateris</name>
    <dbReference type="NCBI Taxonomy" id="2518645"/>
    <lineage>
        <taxon>Bacteria</taxon>
        <taxon>Pseudomonadati</taxon>
        <taxon>Spirochaetota</taxon>
        <taxon>Spirochaetia</taxon>
        <taxon>Spirochaetales</taxon>
        <taxon>Spirochaetaceae</taxon>
        <taxon>Oceanispirochaeta</taxon>
    </lineage>
</organism>
<keyword evidence="7 8" id="KW-0464">Manganese</keyword>
<dbReference type="KEGG" id="ock:EXM22_10195"/>
<comment type="subcellular location">
    <subcellularLocation>
        <location evidence="8">Cell membrane</location>
        <topology evidence="8">Multi-pass membrane protein</topology>
    </subcellularLocation>
</comment>
<keyword evidence="3 8" id="KW-0812">Transmembrane</keyword>
<evidence type="ECO:0000256" key="3">
    <source>
        <dbReference type="ARBA" id="ARBA00022692"/>
    </source>
</evidence>
<feature type="transmembrane region" description="Helical" evidence="8">
    <location>
        <begin position="107"/>
        <end position="126"/>
    </location>
</feature>
<evidence type="ECO:0000313" key="11">
    <source>
        <dbReference type="Proteomes" id="UP000324209"/>
    </source>
</evidence>